<proteinExistence type="predicted"/>
<dbReference type="EMBL" id="MHMG01000036">
    <property type="protein sequence ID" value="OGZ22775.1"/>
    <property type="molecule type" value="Genomic_DNA"/>
</dbReference>
<dbReference type="PROSITE" id="PS50110">
    <property type="entry name" value="RESPONSE_REGULATORY"/>
    <property type="match status" value="1"/>
</dbReference>
<dbReference type="Pfam" id="PF00072">
    <property type="entry name" value="Response_reg"/>
    <property type="match status" value="1"/>
</dbReference>
<dbReference type="Gene3D" id="3.40.50.2300">
    <property type="match status" value="1"/>
</dbReference>
<evidence type="ECO:0000256" key="2">
    <source>
        <dbReference type="PROSITE-ProRule" id="PRU00169"/>
    </source>
</evidence>
<name>A0A1G2EAE8_9BACT</name>
<feature type="modified residue" description="4-aspartylphosphate" evidence="2">
    <location>
        <position position="53"/>
    </location>
</feature>
<accession>A0A1G2EAE8</accession>
<dbReference type="PANTHER" id="PTHR44591:SF3">
    <property type="entry name" value="RESPONSE REGULATORY DOMAIN-CONTAINING PROTEIN"/>
    <property type="match status" value="1"/>
</dbReference>
<evidence type="ECO:0000256" key="1">
    <source>
        <dbReference type="ARBA" id="ARBA00022553"/>
    </source>
</evidence>
<dbReference type="AlphaFoldDB" id="A0A1G2EAE8"/>
<gene>
    <name evidence="4" type="ORF">A3A08_00090</name>
</gene>
<feature type="domain" description="Response regulatory" evidence="3">
    <location>
        <begin position="4"/>
        <end position="120"/>
    </location>
</feature>
<protein>
    <recommendedName>
        <fullName evidence="3">Response regulatory domain-containing protein</fullName>
    </recommendedName>
</protein>
<dbReference type="CDD" id="cd00156">
    <property type="entry name" value="REC"/>
    <property type="match status" value="1"/>
</dbReference>
<reference evidence="4 5" key="1">
    <citation type="journal article" date="2016" name="Nat. Commun.">
        <title>Thousands of microbial genomes shed light on interconnected biogeochemical processes in an aquifer system.</title>
        <authorList>
            <person name="Anantharaman K."/>
            <person name="Brown C.T."/>
            <person name="Hug L.A."/>
            <person name="Sharon I."/>
            <person name="Castelle C.J."/>
            <person name="Probst A.J."/>
            <person name="Thomas B.C."/>
            <person name="Singh A."/>
            <person name="Wilkins M.J."/>
            <person name="Karaoz U."/>
            <person name="Brodie E.L."/>
            <person name="Williams K.H."/>
            <person name="Hubbard S.S."/>
            <person name="Banfield J.F."/>
        </authorList>
    </citation>
    <scope>NUCLEOTIDE SEQUENCE [LARGE SCALE GENOMIC DNA]</scope>
</reference>
<evidence type="ECO:0000313" key="4">
    <source>
        <dbReference type="EMBL" id="OGZ22775.1"/>
    </source>
</evidence>
<organism evidence="4 5">
    <name type="scientific">Candidatus Nealsonbacteria bacterium RIFCSPLOWO2_01_FULL_41_9</name>
    <dbReference type="NCBI Taxonomy" id="1801671"/>
    <lineage>
        <taxon>Bacteria</taxon>
        <taxon>Candidatus Nealsoniibacteriota</taxon>
    </lineage>
</organism>
<dbReference type="SUPFAM" id="SSF52172">
    <property type="entry name" value="CheY-like"/>
    <property type="match status" value="1"/>
</dbReference>
<dbReference type="GO" id="GO:0000160">
    <property type="term" value="P:phosphorelay signal transduction system"/>
    <property type="evidence" value="ECO:0007669"/>
    <property type="project" value="InterPro"/>
</dbReference>
<dbReference type="InterPro" id="IPR001789">
    <property type="entry name" value="Sig_transdc_resp-reg_receiver"/>
</dbReference>
<dbReference type="SMART" id="SM00448">
    <property type="entry name" value="REC"/>
    <property type="match status" value="1"/>
</dbReference>
<comment type="caution">
    <text evidence="4">The sequence shown here is derived from an EMBL/GenBank/DDBJ whole genome shotgun (WGS) entry which is preliminary data.</text>
</comment>
<dbReference type="InterPro" id="IPR011006">
    <property type="entry name" value="CheY-like_superfamily"/>
</dbReference>
<dbReference type="Proteomes" id="UP000176406">
    <property type="component" value="Unassembled WGS sequence"/>
</dbReference>
<dbReference type="InterPro" id="IPR050595">
    <property type="entry name" value="Bact_response_regulator"/>
</dbReference>
<evidence type="ECO:0000313" key="5">
    <source>
        <dbReference type="Proteomes" id="UP000176406"/>
    </source>
</evidence>
<keyword evidence="1 2" id="KW-0597">Phosphoprotein</keyword>
<sequence length="122" mass="14052">MSKKILLVEDEKILGEMYKAKFIQAGFGVVWAFEAKEALDLAKKEKPDLIVLDILLLKENGIVFLNWLRKEPEIGQTPVVAFSNYDDPETKREAFKLGVKDYLIKTNYTPQEIVDKVKSYLE</sequence>
<evidence type="ECO:0000259" key="3">
    <source>
        <dbReference type="PROSITE" id="PS50110"/>
    </source>
</evidence>
<dbReference type="PANTHER" id="PTHR44591">
    <property type="entry name" value="STRESS RESPONSE REGULATOR PROTEIN 1"/>
    <property type="match status" value="1"/>
</dbReference>